<gene>
    <name evidence="1" type="ORF">XENOCAPTIV_023624</name>
</gene>
<feature type="non-terminal residue" evidence="1">
    <location>
        <position position="1"/>
    </location>
</feature>
<comment type="caution">
    <text evidence="1">The sequence shown here is derived from an EMBL/GenBank/DDBJ whole genome shotgun (WGS) entry which is preliminary data.</text>
</comment>
<evidence type="ECO:0000313" key="1">
    <source>
        <dbReference type="EMBL" id="MEQ2196079.1"/>
    </source>
</evidence>
<reference evidence="1 2" key="1">
    <citation type="submission" date="2021-06" db="EMBL/GenBank/DDBJ databases">
        <authorList>
            <person name="Palmer J.M."/>
        </authorList>
    </citation>
    <scope>NUCLEOTIDE SEQUENCE [LARGE SCALE GENOMIC DNA]</scope>
    <source>
        <strain evidence="1 2">XC_2019</strain>
        <tissue evidence="1">Muscle</tissue>
    </source>
</reference>
<proteinExistence type="predicted"/>
<dbReference type="EMBL" id="JAHRIN010013808">
    <property type="protein sequence ID" value="MEQ2196079.1"/>
    <property type="molecule type" value="Genomic_DNA"/>
</dbReference>
<name>A0ABV0QJT3_9TELE</name>
<organism evidence="1 2">
    <name type="scientific">Xenoophorus captivus</name>
    <dbReference type="NCBI Taxonomy" id="1517983"/>
    <lineage>
        <taxon>Eukaryota</taxon>
        <taxon>Metazoa</taxon>
        <taxon>Chordata</taxon>
        <taxon>Craniata</taxon>
        <taxon>Vertebrata</taxon>
        <taxon>Euteleostomi</taxon>
        <taxon>Actinopterygii</taxon>
        <taxon>Neopterygii</taxon>
        <taxon>Teleostei</taxon>
        <taxon>Neoteleostei</taxon>
        <taxon>Acanthomorphata</taxon>
        <taxon>Ovalentaria</taxon>
        <taxon>Atherinomorphae</taxon>
        <taxon>Cyprinodontiformes</taxon>
        <taxon>Goodeidae</taxon>
        <taxon>Xenoophorus</taxon>
    </lineage>
</organism>
<keyword evidence="2" id="KW-1185">Reference proteome</keyword>
<dbReference type="Proteomes" id="UP001434883">
    <property type="component" value="Unassembled WGS sequence"/>
</dbReference>
<evidence type="ECO:0000313" key="2">
    <source>
        <dbReference type="Proteomes" id="UP001434883"/>
    </source>
</evidence>
<sequence length="136" mass="15135">LRAYLARCPGIFLTQFGSVPPLCNSSSLDPIYLWPVAVVDLDQSSDRPIFLHLCWQGVNLGNLHRLAQTSPASPTTASLDPEYKRIGLVKVISIVNKTFILKDFFMTQDLDFLCLTETSISTSYTPNVFPRALNSL</sequence>
<protein>
    <submittedName>
        <fullName evidence="1">Uncharacterized protein</fullName>
    </submittedName>
</protein>
<accession>A0ABV0QJT3</accession>